<evidence type="ECO:0000313" key="2">
    <source>
        <dbReference type="EMBL" id="CCF82612.1"/>
    </source>
</evidence>
<dbReference type="PANTHER" id="PTHR43777">
    <property type="entry name" value="MOLYBDENUM COFACTOR CYTIDYLYLTRANSFERASE"/>
    <property type="match status" value="1"/>
</dbReference>
<dbReference type="InterPro" id="IPR025877">
    <property type="entry name" value="MobA-like_NTP_Trfase"/>
</dbReference>
<proteinExistence type="predicted"/>
<dbReference type="GO" id="GO:0016779">
    <property type="term" value="F:nucleotidyltransferase activity"/>
    <property type="evidence" value="ECO:0007669"/>
    <property type="project" value="UniProtKB-ARBA"/>
</dbReference>
<reference evidence="2 3" key="1">
    <citation type="journal article" date="2012" name="ISME J.">
        <title>Nitrification expanded: discovery, physiology and genomics of a nitrite-oxidizing bacterium from the phylum Chloroflexi.</title>
        <authorList>
            <person name="Sorokin D.Y."/>
            <person name="Lucker S."/>
            <person name="Vejmelkova D."/>
            <person name="Kostrikina N.A."/>
            <person name="Kleerebezem R."/>
            <person name="Rijpstra W.I."/>
            <person name="Damste J.S."/>
            <person name="Le Paslier D."/>
            <person name="Muyzer G."/>
            <person name="Wagner M."/>
            <person name="van Loosdrecht M.C."/>
            <person name="Daims H."/>
        </authorList>
    </citation>
    <scope>NUCLEOTIDE SEQUENCE [LARGE SCALE GENOMIC DNA]</scope>
    <source>
        <strain evidence="3">none</strain>
    </source>
</reference>
<keyword evidence="3" id="KW-1185">Reference proteome</keyword>
<dbReference type="CDD" id="cd04182">
    <property type="entry name" value="GT_2_like_f"/>
    <property type="match status" value="1"/>
</dbReference>
<dbReference type="Pfam" id="PF12804">
    <property type="entry name" value="NTP_transf_3"/>
    <property type="match status" value="1"/>
</dbReference>
<organism evidence="2 3">
    <name type="scientific">Nitrolancea hollandica Lb</name>
    <dbReference type="NCBI Taxonomy" id="1129897"/>
    <lineage>
        <taxon>Bacteria</taxon>
        <taxon>Pseudomonadati</taxon>
        <taxon>Thermomicrobiota</taxon>
        <taxon>Thermomicrobia</taxon>
        <taxon>Sphaerobacterales</taxon>
        <taxon>Sphaerobacterineae</taxon>
        <taxon>Sphaerobacteraceae</taxon>
        <taxon>Nitrolancea</taxon>
    </lineage>
</organism>
<comment type="caution">
    <text evidence="2">The sequence shown here is derived from an EMBL/GenBank/DDBJ whole genome shotgun (WGS) entry which is preliminary data.</text>
</comment>
<gene>
    <name evidence="2" type="ORF">NITHO_1380008</name>
</gene>
<dbReference type="Proteomes" id="UP000004221">
    <property type="component" value="Unassembled WGS sequence"/>
</dbReference>
<feature type="domain" description="MobA-like NTP transferase" evidence="1">
    <location>
        <begin position="8"/>
        <end position="167"/>
    </location>
</feature>
<dbReference type="InterPro" id="IPR029044">
    <property type="entry name" value="Nucleotide-diphossugar_trans"/>
</dbReference>
<evidence type="ECO:0000313" key="3">
    <source>
        <dbReference type="Proteomes" id="UP000004221"/>
    </source>
</evidence>
<accession>I4ED50</accession>
<protein>
    <recommendedName>
        <fullName evidence="1">MobA-like NTP transferase domain-containing protein</fullName>
    </recommendedName>
</protein>
<dbReference type="SUPFAM" id="SSF53448">
    <property type="entry name" value="Nucleotide-diphospho-sugar transferases"/>
    <property type="match status" value="1"/>
</dbReference>
<dbReference type="Gene3D" id="3.90.550.10">
    <property type="entry name" value="Spore Coat Polysaccharide Biosynthesis Protein SpsA, Chain A"/>
    <property type="match status" value="1"/>
</dbReference>
<dbReference type="AlphaFoldDB" id="I4ED50"/>
<sequence length="207" mass="22544">MSGTRVAGVILAAGTSRRLGTPKQLLPLAGRPVLARVIDAAAGTSLDPLLVVLGHVAREIQEQVDFSTASVLINPTFADGQSESVKTAVRVLPADVDAVVFLLGDQPLVDPRVIERLISAYRHQPAAIVQPRYHEGRGNPVLIARPLFPELLKLTGDNGARPLLNRYSDRISLVDVPEFHRPEDLDTWEDYGRLRAGFPIEHVRSDG</sequence>
<name>I4ED50_9BACT</name>
<dbReference type="EMBL" id="CAGS01000044">
    <property type="protein sequence ID" value="CCF82612.1"/>
    <property type="molecule type" value="Genomic_DNA"/>
</dbReference>
<dbReference type="OrthoDB" id="9797742at2"/>
<dbReference type="PANTHER" id="PTHR43777:SF1">
    <property type="entry name" value="MOLYBDENUM COFACTOR CYTIDYLYLTRANSFERASE"/>
    <property type="match status" value="1"/>
</dbReference>
<dbReference type="RefSeq" id="WP_008474815.1">
    <property type="nucleotide sequence ID" value="NZ_CAGS01000044.1"/>
</dbReference>
<evidence type="ECO:0000259" key="1">
    <source>
        <dbReference type="Pfam" id="PF12804"/>
    </source>
</evidence>